<proteinExistence type="predicted"/>
<dbReference type="AlphaFoldDB" id="A0A9Q1EB22"/>
<comment type="caution">
    <text evidence="2">The sequence shown here is derived from an EMBL/GenBank/DDBJ whole genome shotgun (WGS) entry which is preliminary data.</text>
</comment>
<reference evidence="2" key="1">
    <citation type="journal article" date="2023" name="Science">
        <title>Genome structures resolve the early diversification of teleost fishes.</title>
        <authorList>
            <person name="Parey E."/>
            <person name="Louis A."/>
            <person name="Montfort J."/>
            <person name="Bouchez O."/>
            <person name="Roques C."/>
            <person name="Iampietro C."/>
            <person name="Lluch J."/>
            <person name="Castinel A."/>
            <person name="Donnadieu C."/>
            <person name="Desvignes T."/>
            <person name="Floi Bucao C."/>
            <person name="Jouanno E."/>
            <person name="Wen M."/>
            <person name="Mejri S."/>
            <person name="Dirks R."/>
            <person name="Jansen H."/>
            <person name="Henkel C."/>
            <person name="Chen W.J."/>
            <person name="Zahm M."/>
            <person name="Cabau C."/>
            <person name="Klopp C."/>
            <person name="Thompson A.W."/>
            <person name="Robinson-Rechavi M."/>
            <person name="Braasch I."/>
            <person name="Lecointre G."/>
            <person name="Bobe J."/>
            <person name="Postlethwait J.H."/>
            <person name="Berthelot C."/>
            <person name="Roest Crollius H."/>
            <person name="Guiguen Y."/>
        </authorList>
    </citation>
    <scope>NUCLEOTIDE SEQUENCE</scope>
    <source>
        <strain evidence="2">WJC10195</strain>
    </source>
</reference>
<evidence type="ECO:0000313" key="2">
    <source>
        <dbReference type="EMBL" id="KAJ8335499.1"/>
    </source>
</evidence>
<evidence type="ECO:0000313" key="3">
    <source>
        <dbReference type="Proteomes" id="UP001152622"/>
    </source>
</evidence>
<dbReference type="EMBL" id="JAINUF010000020">
    <property type="protein sequence ID" value="KAJ8335499.1"/>
    <property type="molecule type" value="Genomic_DNA"/>
</dbReference>
<sequence length="90" mass="9692">MIEAATAFAKPGQRPGRRQLWRRTSEAAVRRADSYFARVPHPVSSPCLAGISPGHPAGASRRERKAGDIISARRKALMETVLPEGGVSVD</sequence>
<dbReference type="Proteomes" id="UP001152622">
    <property type="component" value="Chromosome 20"/>
</dbReference>
<keyword evidence="3" id="KW-1185">Reference proteome</keyword>
<feature type="region of interest" description="Disordered" evidence="1">
    <location>
        <begin position="1"/>
        <end position="23"/>
    </location>
</feature>
<evidence type="ECO:0000256" key="1">
    <source>
        <dbReference type="SAM" id="MobiDB-lite"/>
    </source>
</evidence>
<gene>
    <name evidence="2" type="ORF">SKAU_G00388410</name>
</gene>
<organism evidence="2 3">
    <name type="scientific">Synaphobranchus kaupii</name>
    <name type="common">Kaup's arrowtooth eel</name>
    <dbReference type="NCBI Taxonomy" id="118154"/>
    <lineage>
        <taxon>Eukaryota</taxon>
        <taxon>Metazoa</taxon>
        <taxon>Chordata</taxon>
        <taxon>Craniata</taxon>
        <taxon>Vertebrata</taxon>
        <taxon>Euteleostomi</taxon>
        <taxon>Actinopterygii</taxon>
        <taxon>Neopterygii</taxon>
        <taxon>Teleostei</taxon>
        <taxon>Anguilliformes</taxon>
        <taxon>Synaphobranchidae</taxon>
        <taxon>Synaphobranchus</taxon>
    </lineage>
</organism>
<feature type="region of interest" description="Disordered" evidence="1">
    <location>
        <begin position="46"/>
        <end position="65"/>
    </location>
</feature>
<name>A0A9Q1EB22_SYNKA</name>
<protein>
    <submittedName>
        <fullName evidence="2">Uncharacterized protein</fullName>
    </submittedName>
</protein>
<accession>A0A9Q1EB22</accession>